<feature type="compositionally biased region" description="Low complexity" evidence="1">
    <location>
        <begin position="608"/>
        <end position="622"/>
    </location>
</feature>
<feature type="compositionally biased region" description="Low complexity" evidence="1">
    <location>
        <begin position="584"/>
        <end position="596"/>
    </location>
</feature>
<evidence type="ECO:0000313" key="3">
    <source>
        <dbReference type="Proteomes" id="UP001187734"/>
    </source>
</evidence>
<feature type="region of interest" description="Disordered" evidence="1">
    <location>
        <begin position="578"/>
        <end position="677"/>
    </location>
</feature>
<dbReference type="AlphaFoldDB" id="A0AAE8M450"/>
<gene>
    <name evidence="2" type="ORF">FTOL_03599</name>
</gene>
<proteinExistence type="predicted"/>
<protein>
    <submittedName>
        <fullName evidence="2">Uncharacterized protein</fullName>
    </submittedName>
</protein>
<evidence type="ECO:0000256" key="1">
    <source>
        <dbReference type="SAM" id="MobiDB-lite"/>
    </source>
</evidence>
<feature type="compositionally biased region" description="Polar residues" evidence="1">
    <location>
        <begin position="500"/>
        <end position="513"/>
    </location>
</feature>
<sequence>MSWDRYELGQKNIFYDEKLHLFPATVLPSHVERVRELILDFSCALGGAKYSSSLTDHSLQAFIDELNPEPALKAAQKAHREAVNIVNGGFKEDKWARFFEIHFFAPLSDSLSVSKEDSRRISRNKYYYDGVKRETDESWTLFSKDSANGLGSFESIKRPKPDHAFFLPIYYSGIMAGIPAISDPEARRWNQVRDPLGTEPFSWSTLMKLNKFGLQPTPRRIFNRQPLEANLKCYPWFIVEHKKENESERNVSCQAANAAACAITLVQHSAQYAVKLLDQAHVPPIPAMTTIGSRVTIWLMYYAKDFDAPCSRRSTNEVTIKRRKEGHIMHAVWNGDMTKLVDTFRLQMILDNVHTWAMRVFRPLLSTYIEQWNYVHCHPSLDFENTHALLVQAKNNRVRTVEQRKAIRPIVQELLEDHAVMKLDELSHQKVTPLMLGLFMHQICSLERESIAKEVDRAVEDRLKRLNITHRPHETGDCAFDQSQNADSTQLLRLLNHGRSASISRSSPATQIPSVDDDDPDDSDWRDSQHPSSASNQVNDASAEASDAETSAVQSSESEDVETPLDTLYKNLKLKGLKTHGRDSSSYSPGATSGSAENTPRPNSITGLLSSKPAPRSPASPLGSPRQRRLKARTPSGSPVFAGRSPPRQPIWPPGQRFSQPQPSNSSVPRHFQHTSEQEFTHPKVFNELSTFPQETIINNITTLKVFASKEDTPPLNWLFVTATFRPSSENTQKMFETLNKTIHSFNPQGGVTWAIASEPLVSGMLKNSKDRNVLGLKTPEDGYIVLISALWPNSTADSSVEKAAQAVLSSWEGEARARGLLQKFTYLNYAAPYQDPFKSLDKEERCFLKATSQKYDPEQILQRKVGEFKL</sequence>
<feature type="region of interest" description="Disordered" evidence="1">
    <location>
        <begin position="500"/>
        <end position="565"/>
    </location>
</feature>
<feature type="compositionally biased region" description="Polar residues" evidence="1">
    <location>
        <begin position="530"/>
        <end position="539"/>
    </location>
</feature>
<evidence type="ECO:0000313" key="2">
    <source>
        <dbReference type="EMBL" id="SPJ73869.1"/>
    </source>
</evidence>
<name>A0AAE8M450_9HYPO</name>
<comment type="caution">
    <text evidence="2">The sequence shown here is derived from an EMBL/GenBank/DDBJ whole genome shotgun (WGS) entry which is preliminary data.</text>
</comment>
<accession>A0AAE8M450</accession>
<organism evidence="2 3">
    <name type="scientific">Fusarium torulosum</name>
    <dbReference type="NCBI Taxonomy" id="33205"/>
    <lineage>
        <taxon>Eukaryota</taxon>
        <taxon>Fungi</taxon>
        <taxon>Dikarya</taxon>
        <taxon>Ascomycota</taxon>
        <taxon>Pezizomycotina</taxon>
        <taxon>Sordariomycetes</taxon>
        <taxon>Hypocreomycetidae</taxon>
        <taxon>Hypocreales</taxon>
        <taxon>Nectriaceae</taxon>
        <taxon>Fusarium</taxon>
    </lineage>
</organism>
<feature type="compositionally biased region" description="Low complexity" evidence="1">
    <location>
        <begin position="540"/>
        <end position="552"/>
    </location>
</feature>
<feature type="compositionally biased region" description="Polar residues" evidence="1">
    <location>
        <begin position="657"/>
        <end position="668"/>
    </location>
</feature>
<feature type="compositionally biased region" description="Polar residues" evidence="1">
    <location>
        <begin position="597"/>
        <end position="607"/>
    </location>
</feature>
<dbReference type="EMBL" id="ONZP01000107">
    <property type="protein sequence ID" value="SPJ73869.1"/>
    <property type="molecule type" value="Genomic_DNA"/>
</dbReference>
<reference evidence="2" key="1">
    <citation type="submission" date="2018-03" db="EMBL/GenBank/DDBJ databases">
        <authorList>
            <person name="Guldener U."/>
        </authorList>
    </citation>
    <scope>NUCLEOTIDE SEQUENCE</scope>
</reference>
<keyword evidence="3" id="KW-1185">Reference proteome</keyword>
<dbReference type="Proteomes" id="UP001187734">
    <property type="component" value="Unassembled WGS sequence"/>
</dbReference>